<protein>
    <submittedName>
        <fullName evidence="1">Uncharacterized protein</fullName>
    </submittedName>
</protein>
<accession>A0A5B8MC22</accession>
<dbReference type="EMBL" id="CP031034">
    <property type="protein sequence ID" value="QDZ17977.1"/>
    <property type="molecule type" value="Genomic_DNA"/>
</dbReference>
<gene>
    <name evidence="1" type="ORF">A3770_01p04950</name>
</gene>
<dbReference type="Proteomes" id="UP000316726">
    <property type="component" value="Chromosome 1"/>
</dbReference>
<keyword evidence="2" id="KW-1185">Reference proteome</keyword>
<reference evidence="1 2" key="1">
    <citation type="submission" date="2018-07" db="EMBL/GenBank/DDBJ databases">
        <title>The complete nuclear genome of the prasinophyte Chloropicon primus (CCMP1205).</title>
        <authorList>
            <person name="Pombert J.-F."/>
            <person name="Otis C."/>
            <person name="Turmel M."/>
            <person name="Lemieux C."/>
        </authorList>
    </citation>
    <scope>NUCLEOTIDE SEQUENCE [LARGE SCALE GENOMIC DNA]</scope>
    <source>
        <strain evidence="1 2">CCMP1205</strain>
    </source>
</reference>
<sequence>MWVSGCVFVLSGLSQDKLLKSVNEANSSHPYFYLNYDGLEKACGASKGRVDFVLLCRELPKYIIAMLIKLKTEERGFDQRSVHPVNCSFLLLGNLHRCYPSVLKGRSKSSESVRPTSPSYRDDVLDSVLLGAAYSTGQLRKTATAPDSESQFRLYACRVLLVSLSVLENFFSWSEQEECFNAHVEDILDYKELDSLFQAAFHGLALLVKDTNLLAWGSTSGAHQPLDQGLPKSYSLGDGLFKRAGASKWYILRICGTLSFFTRQFLCGAFLERLVREEANVVALLDFWLVVLEAVTLTADSFEALGEKIYSCENNMYALVRVFDLFQVIAEREDICFFDIAMVKPATAAILKLVVKRIMDLYRVSCCAIAERDPREKTVLPRSLVNLYESCLLRVVDGLADDSNFMGEVTEAIQEATMNIFGSPMFSEEWLSLDANGGGFSRDERELLPDMLGGCSITGAFSIDGRERFDIISAGLHGRIDLMDIVGLEKTVSLYKILLDLQNAGCERMFEVLLRGFETSKSLTLVKCKNLKALIQFVHTLPRQLLLEDEEPLVNELLLQLEAKLKLLESSCNS</sequence>
<organism evidence="1 2">
    <name type="scientific">Chloropicon primus</name>
    <dbReference type="NCBI Taxonomy" id="1764295"/>
    <lineage>
        <taxon>Eukaryota</taxon>
        <taxon>Viridiplantae</taxon>
        <taxon>Chlorophyta</taxon>
        <taxon>Chloropicophyceae</taxon>
        <taxon>Chloropicales</taxon>
        <taxon>Chloropicaceae</taxon>
        <taxon>Chloropicon</taxon>
    </lineage>
</organism>
<proteinExistence type="predicted"/>
<evidence type="ECO:0000313" key="2">
    <source>
        <dbReference type="Proteomes" id="UP000316726"/>
    </source>
</evidence>
<evidence type="ECO:0000313" key="1">
    <source>
        <dbReference type="EMBL" id="QDZ17977.1"/>
    </source>
</evidence>
<name>A0A5B8MC22_9CHLO</name>
<dbReference type="AlphaFoldDB" id="A0A5B8MC22"/>